<evidence type="ECO:0000313" key="1">
    <source>
        <dbReference type="EMBL" id="SJZ55436.1"/>
    </source>
</evidence>
<dbReference type="Gene3D" id="3.40.50.300">
    <property type="entry name" value="P-loop containing nucleotide triphosphate hydrolases"/>
    <property type="match status" value="1"/>
</dbReference>
<dbReference type="STRING" id="225004.SAMN02745152_00585"/>
<reference evidence="1 2" key="1">
    <citation type="submission" date="2017-02" db="EMBL/GenBank/DDBJ databases">
        <authorList>
            <person name="Peterson S.W."/>
        </authorList>
    </citation>
    <scope>NUCLEOTIDE SEQUENCE [LARGE SCALE GENOMIC DNA]</scope>
    <source>
        <strain evidence="1 2">ATCC BAA-909</strain>
    </source>
</reference>
<protein>
    <submittedName>
        <fullName evidence="1">DNA polymerase-3 subunit gamma/tau</fullName>
    </submittedName>
</protein>
<keyword evidence="2" id="KW-1185">Reference proteome</keyword>
<dbReference type="PANTHER" id="PTHR11669:SF8">
    <property type="entry name" value="DNA POLYMERASE III SUBUNIT DELTA"/>
    <property type="match status" value="1"/>
</dbReference>
<accession>A0A1T4LLB3</accession>
<dbReference type="AlphaFoldDB" id="A0A1T4LLB3"/>
<dbReference type="PANTHER" id="PTHR11669">
    <property type="entry name" value="REPLICATION FACTOR C / DNA POLYMERASE III GAMMA-TAU SUBUNIT"/>
    <property type="match status" value="1"/>
</dbReference>
<dbReference type="RefSeq" id="WP_078930331.1">
    <property type="nucleotide sequence ID" value="NZ_FUXC01000002.1"/>
</dbReference>
<dbReference type="InterPro" id="IPR050238">
    <property type="entry name" value="DNA_Rep/Repair_Clamp_Loader"/>
</dbReference>
<dbReference type="SUPFAM" id="SSF52540">
    <property type="entry name" value="P-loop containing nucleoside triphosphate hydrolases"/>
    <property type="match status" value="1"/>
</dbReference>
<proteinExistence type="predicted"/>
<dbReference type="GO" id="GO:0006261">
    <property type="term" value="P:DNA-templated DNA replication"/>
    <property type="evidence" value="ECO:0007669"/>
    <property type="project" value="TreeGrafter"/>
</dbReference>
<dbReference type="Pfam" id="PF13177">
    <property type="entry name" value="DNA_pol3_delta2"/>
    <property type="match status" value="2"/>
</dbReference>
<sequence>MFENLLYQDAASLLTLDIKNKTLPSSILLSGPQSSGKLTCALELARVLSCTEPLPEKKGNWLCNCPSCRKQKELAGTNVILAGPRDCSLEILAATRTLLDAGANNYSYLPAARYLYIRSVRKLVLRFSPVLWEGDDKLSKLSPLVEEINEQLERLNPEFPVPANEELDEITKKILQSAQKLESTFMYDSLPIDHIRKASFWTRMKSNDGKKVLIIENADKMNESCRNALLKILEEPPEDAVFILTTASRGAVMPTILSRVRTYSFVERTQNQQREVIERVFHDNADKGNGQIQEYLQTFLPVSPKNIKSTAEFFYNGIRENKLIQISEIVKKCEDFEPRTMFKIFLQGILEAQKSPVDKDENSGRNAEVEIKNIQAVRQCFNNVSVYNQKPVAALEKLYRDLAGIRKANLF</sequence>
<gene>
    <name evidence="1" type="ORF">SAMN02745152_00585</name>
</gene>
<dbReference type="Proteomes" id="UP000190395">
    <property type="component" value="Unassembled WGS sequence"/>
</dbReference>
<organism evidence="1 2">
    <name type="scientific">Treponema berlinense</name>
    <dbReference type="NCBI Taxonomy" id="225004"/>
    <lineage>
        <taxon>Bacteria</taxon>
        <taxon>Pseudomonadati</taxon>
        <taxon>Spirochaetota</taxon>
        <taxon>Spirochaetia</taxon>
        <taxon>Spirochaetales</taxon>
        <taxon>Treponemataceae</taxon>
        <taxon>Treponema</taxon>
    </lineage>
</organism>
<dbReference type="InterPro" id="IPR027417">
    <property type="entry name" value="P-loop_NTPase"/>
</dbReference>
<dbReference type="EMBL" id="FUXC01000002">
    <property type="protein sequence ID" value="SJZ55436.1"/>
    <property type="molecule type" value="Genomic_DNA"/>
</dbReference>
<name>A0A1T4LLB3_9SPIR</name>
<evidence type="ECO:0000313" key="2">
    <source>
        <dbReference type="Proteomes" id="UP000190395"/>
    </source>
</evidence>
<dbReference type="OrthoDB" id="350329at2"/>
<dbReference type="GeneID" id="303366853"/>